<evidence type="ECO:0000313" key="1">
    <source>
        <dbReference type="EMBL" id="MEJ8632237.1"/>
    </source>
</evidence>
<accession>A0ACC6PLH4</accession>
<evidence type="ECO:0000313" key="2">
    <source>
        <dbReference type="Proteomes" id="UP001377168"/>
    </source>
</evidence>
<name>A0ACC6PLH4_9ACTN</name>
<reference evidence="1" key="1">
    <citation type="submission" date="2024-03" db="EMBL/GenBank/DDBJ databases">
        <title>Novel Streptomyces species of biotechnological and ecological value are a feature of Machair soil.</title>
        <authorList>
            <person name="Prole J.R."/>
            <person name="Goodfellow M."/>
            <person name="Allenby N."/>
            <person name="Ward A.C."/>
        </authorList>
    </citation>
    <scope>NUCLEOTIDE SEQUENCE</scope>
    <source>
        <strain evidence="1">MS2.AVA.5</strain>
    </source>
</reference>
<dbReference type="Proteomes" id="UP001377168">
    <property type="component" value="Unassembled WGS sequence"/>
</dbReference>
<gene>
    <name evidence="1" type="ORF">WKI67_01995</name>
</gene>
<organism evidence="1 2">
    <name type="scientific">Streptomyces achmelvichensis</name>
    <dbReference type="NCBI Taxonomy" id="3134111"/>
    <lineage>
        <taxon>Bacteria</taxon>
        <taxon>Bacillati</taxon>
        <taxon>Actinomycetota</taxon>
        <taxon>Actinomycetes</taxon>
        <taxon>Kitasatosporales</taxon>
        <taxon>Streptomycetaceae</taxon>
        <taxon>Streptomyces</taxon>
    </lineage>
</organism>
<sequence>MPSGNSWEPELRGALPERVAQWLSGSAAPAKNLLGGLEGALEAESESSALYALAWLITNMSNDRPILAVVDDMQWLDAPSLKLLLQVIPDLSDIPVLFIVGVRTSDVSHGGRLVELVLSSASKRTDLNPLSQGAANEVLAAEFGTPVDSE</sequence>
<dbReference type="EMBL" id="JBBKAJ010000011">
    <property type="protein sequence ID" value="MEJ8632237.1"/>
    <property type="molecule type" value="Genomic_DNA"/>
</dbReference>
<proteinExistence type="predicted"/>
<protein>
    <submittedName>
        <fullName evidence="1">Uncharacterized protein</fullName>
    </submittedName>
</protein>
<comment type="caution">
    <text evidence="1">The sequence shown here is derived from an EMBL/GenBank/DDBJ whole genome shotgun (WGS) entry which is preliminary data.</text>
</comment>
<keyword evidence="2" id="KW-1185">Reference proteome</keyword>